<gene>
    <name evidence="10" type="primary">dnaG</name>
    <name evidence="12" type="ORF">ENM78_02855</name>
</gene>
<sequence>MKYLIRARIEVEGIVDRHDVIGALFGQTEGLLPELDLRELQEKGRVGRVHVDIKPENGKMRGEIRIPSNLDKTETALVAALIETVDKVGPYPAKIQVFKITDLRLEKLRRAVERAKEILREWQEVGLPDIKELVREIEESIKPGELIEYGKDRLPAGSGIDKSDTIIIVEGRADVINLLRYGYDNVIAIEGARGEIPETIKELAERKKTILFVDGDHAGELIARDLARTLKIDYIARAPPGKEVEELTGREIARALERKVPTSQLLQMLEVRAEKRQEALEAKAVEREETVSIDIPPHVIEETKNLKGTLEAIVYDRDWKPIKRIPVRDLYQELRNMNPGSVGAVVFDGIITQRIVDVASEKKVGLVIGARIGNIAKREEGVNLLTIADIAE</sequence>
<evidence type="ECO:0000256" key="5">
    <source>
        <dbReference type="ARBA" id="ARBA00022705"/>
    </source>
</evidence>
<dbReference type="EC" id="2.7.7.101" evidence="10"/>
<dbReference type="GO" id="GO:0000178">
    <property type="term" value="C:exosome (RNase complex)"/>
    <property type="evidence" value="ECO:0007669"/>
    <property type="project" value="UniProtKB-KW"/>
</dbReference>
<name>A0A7J3ZK07_9CREN</name>
<evidence type="ECO:0000256" key="9">
    <source>
        <dbReference type="ARBA" id="ARBA00023163"/>
    </source>
</evidence>
<comment type="caution">
    <text evidence="12">The sequence shown here is derived from an EMBL/GenBank/DDBJ whole genome shotgun (WGS) entry which is preliminary data.</text>
</comment>
<accession>A0A7J3ZK07</accession>
<comment type="subunit">
    <text evidence="10">Forms a ternary complex with MCM helicase and DNA. Component of the archaeal exosome complex.</text>
</comment>
<dbReference type="GO" id="GO:0008143">
    <property type="term" value="F:poly(A) binding"/>
    <property type="evidence" value="ECO:0007669"/>
    <property type="project" value="InterPro"/>
</dbReference>
<dbReference type="GO" id="GO:1990077">
    <property type="term" value="C:primosome complex"/>
    <property type="evidence" value="ECO:0007669"/>
    <property type="project" value="UniProtKB-KW"/>
</dbReference>
<keyword evidence="1 10" id="KW-0240">DNA-directed RNA polymerase</keyword>
<dbReference type="InterPro" id="IPR006171">
    <property type="entry name" value="TOPRIM_dom"/>
</dbReference>
<dbReference type="GO" id="GO:0003899">
    <property type="term" value="F:DNA-directed RNA polymerase activity"/>
    <property type="evidence" value="ECO:0007669"/>
    <property type="project" value="UniProtKB-UniRule"/>
</dbReference>
<comment type="similarity">
    <text evidence="10">Belongs to the archaeal DnaG primase family.</text>
</comment>
<dbReference type="InterPro" id="IPR020607">
    <property type="entry name" value="Primase_DnaG_arc"/>
</dbReference>
<comment type="catalytic activity">
    <reaction evidence="10">
        <text>ssDNA + n NTP = ssDNA/pppN(pN)n-1 hybrid + (n-1) diphosphate.</text>
        <dbReference type="EC" id="2.7.7.101"/>
    </reaction>
</comment>
<evidence type="ECO:0000259" key="11">
    <source>
        <dbReference type="PROSITE" id="PS50880"/>
    </source>
</evidence>
<dbReference type="PANTHER" id="PTHR30313:SF2">
    <property type="entry name" value="DNA PRIMASE"/>
    <property type="match status" value="1"/>
</dbReference>
<evidence type="ECO:0000313" key="12">
    <source>
        <dbReference type="EMBL" id="HHQ80388.1"/>
    </source>
</evidence>
<feature type="domain" description="Toprim" evidence="11">
    <location>
        <begin position="164"/>
        <end position="240"/>
    </location>
</feature>
<keyword evidence="9 10" id="KW-0804">Transcription</keyword>
<evidence type="ECO:0000256" key="2">
    <source>
        <dbReference type="ARBA" id="ARBA00022515"/>
    </source>
</evidence>
<dbReference type="SUPFAM" id="SSF110455">
    <property type="entry name" value="Toprim domain"/>
    <property type="match status" value="1"/>
</dbReference>
<evidence type="ECO:0000256" key="1">
    <source>
        <dbReference type="ARBA" id="ARBA00022478"/>
    </source>
</evidence>
<dbReference type="EMBL" id="DRZC01000034">
    <property type="protein sequence ID" value="HHQ80388.1"/>
    <property type="molecule type" value="Genomic_DNA"/>
</dbReference>
<dbReference type="PANTHER" id="PTHR30313">
    <property type="entry name" value="DNA PRIMASE"/>
    <property type="match status" value="1"/>
</dbReference>
<proteinExistence type="inferred from homology"/>
<keyword evidence="4 10" id="KW-0548">Nucleotidyltransferase</keyword>
<dbReference type="InterPro" id="IPR050219">
    <property type="entry name" value="DnaG_primase"/>
</dbReference>
<dbReference type="SMART" id="SM00493">
    <property type="entry name" value="TOPRIM"/>
    <property type="match status" value="1"/>
</dbReference>
<protein>
    <recommendedName>
        <fullName evidence="10">DNA primase DnaG</fullName>
        <ecNumber evidence="10">2.7.7.101</ecNumber>
    </recommendedName>
</protein>
<organism evidence="12">
    <name type="scientific">Fervidicoccus fontis</name>
    <dbReference type="NCBI Taxonomy" id="683846"/>
    <lineage>
        <taxon>Archaea</taxon>
        <taxon>Thermoproteota</taxon>
        <taxon>Thermoprotei</taxon>
        <taxon>Fervidicoccales</taxon>
        <taxon>Fervidicoccaceae</taxon>
        <taxon>Fervidicoccus</taxon>
    </lineage>
</organism>
<dbReference type="GO" id="GO:0046872">
    <property type="term" value="F:metal ion binding"/>
    <property type="evidence" value="ECO:0007669"/>
    <property type="project" value="UniProtKB-KW"/>
</dbReference>
<dbReference type="InterPro" id="IPR034154">
    <property type="entry name" value="TOPRIM_DnaG/twinkle"/>
</dbReference>
<dbReference type="Gene3D" id="3.40.1360.10">
    <property type="match status" value="1"/>
</dbReference>
<dbReference type="GO" id="GO:0006269">
    <property type="term" value="P:DNA replication, synthesis of primer"/>
    <property type="evidence" value="ECO:0007669"/>
    <property type="project" value="UniProtKB-UniRule"/>
</dbReference>
<dbReference type="AlphaFoldDB" id="A0A7J3ZK07"/>
<comment type="function">
    <text evidence="10">RNA polymerase that catalyzes the synthesis of short RNA molecules used as primers for DNA polymerase during DNA replication. Also part of the exosome, which is a complex involved in RNA degradation. Acts as a poly(A)-binding protein that enhances the interaction between heteropolymeric, adenine-rich transcripts and the exosome.</text>
</comment>
<keyword evidence="5 10" id="KW-0235">DNA replication</keyword>
<dbReference type="NCBIfam" id="NF003108">
    <property type="entry name" value="PRK04031.1-1"/>
    <property type="match status" value="1"/>
</dbReference>
<keyword evidence="8" id="KW-0460">Magnesium</keyword>
<evidence type="ECO:0000256" key="3">
    <source>
        <dbReference type="ARBA" id="ARBA00022679"/>
    </source>
</evidence>
<dbReference type="GO" id="GO:0000428">
    <property type="term" value="C:DNA-directed RNA polymerase complex"/>
    <property type="evidence" value="ECO:0007669"/>
    <property type="project" value="UniProtKB-KW"/>
</dbReference>
<keyword evidence="3 10" id="KW-0808">Transferase</keyword>
<reference evidence="12" key="1">
    <citation type="journal article" date="2020" name="mSystems">
        <title>Genome- and Community-Level Interaction Insights into Carbon Utilization and Element Cycling Functions of Hydrothermarchaeota in Hydrothermal Sediment.</title>
        <authorList>
            <person name="Zhou Z."/>
            <person name="Liu Y."/>
            <person name="Xu W."/>
            <person name="Pan J."/>
            <person name="Luo Z.H."/>
            <person name="Li M."/>
        </authorList>
    </citation>
    <scope>NUCLEOTIDE SEQUENCE [LARGE SCALE GENOMIC DNA]</scope>
    <source>
        <strain evidence="12">SpSt-1116</strain>
    </source>
</reference>
<evidence type="ECO:0000256" key="6">
    <source>
        <dbReference type="ARBA" id="ARBA00022723"/>
    </source>
</evidence>
<evidence type="ECO:0000256" key="7">
    <source>
        <dbReference type="ARBA" id="ARBA00022835"/>
    </source>
</evidence>
<evidence type="ECO:0000256" key="4">
    <source>
        <dbReference type="ARBA" id="ARBA00022695"/>
    </source>
</evidence>
<keyword evidence="6" id="KW-0479">Metal-binding</keyword>
<keyword evidence="7 10" id="KW-0271">Exosome</keyword>
<keyword evidence="2 10" id="KW-0639">Primosome</keyword>
<dbReference type="CDD" id="cd01029">
    <property type="entry name" value="TOPRIM_primases"/>
    <property type="match status" value="1"/>
</dbReference>
<evidence type="ECO:0000256" key="8">
    <source>
        <dbReference type="ARBA" id="ARBA00022842"/>
    </source>
</evidence>
<dbReference type="PROSITE" id="PS50880">
    <property type="entry name" value="TOPRIM"/>
    <property type="match status" value="1"/>
</dbReference>
<dbReference type="GO" id="GO:0005737">
    <property type="term" value="C:cytoplasm"/>
    <property type="evidence" value="ECO:0007669"/>
    <property type="project" value="TreeGrafter"/>
</dbReference>
<evidence type="ECO:0000256" key="10">
    <source>
        <dbReference type="HAMAP-Rule" id="MF_00007"/>
    </source>
</evidence>
<dbReference type="HAMAP" id="MF_00007">
    <property type="entry name" value="DNA_primase_DnaG_arc"/>
    <property type="match status" value="1"/>
</dbReference>
<dbReference type="Pfam" id="PF13662">
    <property type="entry name" value="Toprim_4"/>
    <property type="match status" value="1"/>
</dbReference>